<dbReference type="Proteomes" id="UP000596742">
    <property type="component" value="Unassembled WGS sequence"/>
</dbReference>
<evidence type="ECO:0000256" key="2">
    <source>
        <dbReference type="ARBA" id="ARBA00022729"/>
    </source>
</evidence>
<feature type="region of interest" description="Disordered" evidence="5">
    <location>
        <begin position="935"/>
        <end position="961"/>
    </location>
</feature>
<evidence type="ECO:0000256" key="6">
    <source>
        <dbReference type="SAM" id="Phobius"/>
    </source>
</evidence>
<dbReference type="OrthoDB" id="342264at2759"/>
<dbReference type="PANTHER" id="PTHR24043">
    <property type="entry name" value="SCAVENGER RECEPTOR CLASS F"/>
    <property type="match status" value="1"/>
</dbReference>
<dbReference type="GO" id="GO:0005044">
    <property type="term" value="F:scavenger receptor activity"/>
    <property type="evidence" value="ECO:0007669"/>
    <property type="project" value="InterPro"/>
</dbReference>
<dbReference type="FunFam" id="2.170.300.10:FF:000041">
    <property type="entry name" value="Tyrosine protein kinase receptor tie-1, putative"/>
    <property type="match status" value="1"/>
</dbReference>
<feature type="region of interest" description="Disordered" evidence="5">
    <location>
        <begin position="584"/>
        <end position="626"/>
    </location>
</feature>
<dbReference type="PROSITE" id="PS50172">
    <property type="entry name" value="BRCT"/>
    <property type="match status" value="2"/>
</dbReference>
<dbReference type="SMART" id="SM00180">
    <property type="entry name" value="EGF_Lam"/>
    <property type="match status" value="3"/>
</dbReference>
<keyword evidence="6" id="KW-0812">Transmembrane</keyword>
<dbReference type="Gene3D" id="3.40.50.10190">
    <property type="entry name" value="BRCT domain"/>
    <property type="match status" value="3"/>
</dbReference>
<dbReference type="Pfam" id="PF00053">
    <property type="entry name" value="EGF_laminin"/>
    <property type="match status" value="1"/>
</dbReference>
<reference evidence="8" key="1">
    <citation type="submission" date="2018-11" db="EMBL/GenBank/DDBJ databases">
        <authorList>
            <person name="Alioto T."/>
            <person name="Alioto T."/>
        </authorList>
    </citation>
    <scope>NUCLEOTIDE SEQUENCE</scope>
</reference>
<evidence type="ECO:0000256" key="3">
    <source>
        <dbReference type="ARBA" id="ARBA00022737"/>
    </source>
</evidence>
<dbReference type="InterPro" id="IPR036420">
    <property type="entry name" value="BRCT_dom_sf"/>
</dbReference>
<evidence type="ECO:0000256" key="1">
    <source>
        <dbReference type="ARBA" id="ARBA00022536"/>
    </source>
</evidence>
<keyword evidence="9" id="KW-1185">Reference proteome</keyword>
<name>A0A8B6C120_MYTGA</name>
<evidence type="ECO:0000256" key="4">
    <source>
        <dbReference type="ARBA" id="ARBA00023157"/>
    </source>
</evidence>
<keyword evidence="6" id="KW-1133">Transmembrane helix</keyword>
<evidence type="ECO:0000259" key="7">
    <source>
        <dbReference type="PROSITE" id="PS50172"/>
    </source>
</evidence>
<feature type="region of interest" description="Disordered" evidence="5">
    <location>
        <begin position="667"/>
        <end position="688"/>
    </location>
</feature>
<keyword evidence="3" id="KW-0677">Repeat</keyword>
<dbReference type="Pfam" id="PF00533">
    <property type="entry name" value="BRCT"/>
    <property type="match status" value="1"/>
</dbReference>
<feature type="compositionally biased region" description="Pro residues" evidence="5">
    <location>
        <begin position="671"/>
        <end position="682"/>
    </location>
</feature>
<feature type="transmembrane region" description="Helical" evidence="6">
    <location>
        <begin position="186"/>
        <end position="209"/>
    </location>
</feature>
<keyword evidence="1" id="KW-0245">EGF-like domain</keyword>
<sequence>MEVDNRCLACPAGYYGQNCSHPCLDNTYGQLCKLTCNCTDEELCNPKAGCKCKAGFTGPKCDKECSAGFYGPSCIYDCECSKTSVCNKKTGECTCDRGWIGKHCDNKCASGYYGIECANRCSCSANHQCHHMTGDCHCETGKQGSHCNETCDAGKYGLNCLQLCSCQDCNPVDGVCQQVDNDGISVGIIVGTVVGILVLIVSLIIIIMLKCRTNSKDRHQLQQKKRGDCSSNYYEDIDDYAEIPDSKLLPNYPYSYADSNDVKPPIKERIPTTKRKTNQYLSLTEAQRLSKLSSISGELKSHGGSTDYLNPYTGLLKDAKCASYQDINKEKPERKSSSESIQSESGYVKIASGTTANKDKNSRQSNDYTDEPPSTRYSNGSDLDRLTTESRIEKGISIESGYYLKMNSTLKREAQTEVDKRTMNIDDKGSQKNVFLPKITLARKGILERVVYTLVCAPIIQFVTGLQEDAYVMTDGQVMHAQKLDAEDTLHVWGMITYNGGKCQQKLDSKCTHLITTATEGRELQKGLLRPTISQDAHQATRILQDGTCQNSDFSTAGSSCLERRLSNEGVGVGSRSGHIPVPRMPSMPPYPLPPQLQQFQQGGAPQQFQQGAPPHLSQQGGAPHLSQQDFLSHMRTLRNITNNEMRQARPPPPTNKVSQMLGLNMQVPHRQPPPRYTPPSPQKMGTQQLQQSPYWGHEPSDNVPADMCLLGCVFFITDYQKILGQEQIDNWKKVIEQHGGQVDTSYSNRITHILAANQHSDVFHLALRDQRRVVTAYWLNDVLVKKKMMPPWQALHLPLIYGENKPCSNQVLCMTNFEGEERIRIKQMINAIGARYTGHMTHGNTALICRKPEGEKYEKAKEWKLAVVNVHWLTDLVLGHLDALKLPVQPKYLQLYPDPFQMDVSLVHHLMVGWRSPLKIQRETWKKFLPQQKFRSAPAPGQDNNVENTEPPAKKKKQENEEISIQITNANGPRVLFTGFMKGLAKKLQANCNSSGGMEEIPNMYMLLLQLLGQ</sequence>
<dbReference type="InterPro" id="IPR001357">
    <property type="entry name" value="BRCT_dom"/>
</dbReference>
<feature type="domain" description="BRCT" evidence="7">
    <location>
        <begin position="803"/>
        <end position="878"/>
    </location>
</feature>
<evidence type="ECO:0000256" key="5">
    <source>
        <dbReference type="SAM" id="MobiDB-lite"/>
    </source>
</evidence>
<protein>
    <submittedName>
        <fullName evidence="8">PAX-interacting protein 1</fullName>
    </submittedName>
</protein>
<dbReference type="SMART" id="SM00292">
    <property type="entry name" value="BRCT"/>
    <property type="match status" value="2"/>
</dbReference>
<dbReference type="InterPro" id="IPR042635">
    <property type="entry name" value="MEGF10/SREC1/2-like"/>
</dbReference>
<dbReference type="CDD" id="cd17711">
    <property type="entry name" value="BRCT_PAXIP1_rpt3"/>
    <property type="match status" value="1"/>
</dbReference>
<dbReference type="GO" id="GO:0007157">
    <property type="term" value="P:heterophilic cell-cell adhesion via plasma membrane cell adhesion molecules"/>
    <property type="evidence" value="ECO:0007669"/>
    <property type="project" value="TreeGrafter"/>
</dbReference>
<evidence type="ECO:0000313" key="9">
    <source>
        <dbReference type="Proteomes" id="UP000596742"/>
    </source>
</evidence>
<comment type="caution">
    <text evidence="8">The sequence shown here is derived from an EMBL/GenBank/DDBJ whole genome shotgun (WGS) entry which is preliminary data.</text>
</comment>
<dbReference type="Pfam" id="PF12738">
    <property type="entry name" value="PTCB-BRCT"/>
    <property type="match status" value="2"/>
</dbReference>
<feature type="domain" description="BRCT" evidence="7">
    <location>
        <begin position="705"/>
        <end position="791"/>
    </location>
</feature>
<dbReference type="CDD" id="cd17730">
    <property type="entry name" value="BRCT_PAXIP1_rpt4"/>
    <property type="match status" value="1"/>
</dbReference>
<dbReference type="PRINTS" id="PR00011">
    <property type="entry name" value="EGFLAMININ"/>
</dbReference>
<feature type="region of interest" description="Disordered" evidence="5">
    <location>
        <begin position="328"/>
        <end position="388"/>
    </location>
</feature>
<accession>A0A8B6C120</accession>
<organism evidence="8 9">
    <name type="scientific">Mytilus galloprovincialis</name>
    <name type="common">Mediterranean mussel</name>
    <dbReference type="NCBI Taxonomy" id="29158"/>
    <lineage>
        <taxon>Eukaryota</taxon>
        <taxon>Metazoa</taxon>
        <taxon>Spiralia</taxon>
        <taxon>Lophotrochozoa</taxon>
        <taxon>Mollusca</taxon>
        <taxon>Bivalvia</taxon>
        <taxon>Autobranchia</taxon>
        <taxon>Pteriomorphia</taxon>
        <taxon>Mytilida</taxon>
        <taxon>Mytiloidea</taxon>
        <taxon>Mytilidae</taxon>
        <taxon>Mytilinae</taxon>
        <taxon>Mytilus</taxon>
    </lineage>
</organism>
<proteinExistence type="predicted"/>
<dbReference type="Gene3D" id="2.170.300.10">
    <property type="entry name" value="Tie2 ligand-binding domain superfamily"/>
    <property type="match status" value="1"/>
</dbReference>
<dbReference type="EMBL" id="UYJE01000980">
    <property type="protein sequence ID" value="VDH98174.1"/>
    <property type="molecule type" value="Genomic_DNA"/>
</dbReference>
<dbReference type="PANTHER" id="PTHR24043:SF9">
    <property type="entry name" value="MULTIPLE EGF LIKE DOMAINS 11"/>
    <property type="match status" value="1"/>
</dbReference>
<feature type="compositionally biased region" description="Pro residues" evidence="5">
    <location>
        <begin position="584"/>
        <end position="595"/>
    </location>
</feature>
<feature type="compositionally biased region" description="Low complexity" evidence="5">
    <location>
        <begin position="596"/>
        <end position="615"/>
    </location>
</feature>
<keyword evidence="4" id="KW-1015">Disulfide bond</keyword>
<keyword evidence="2" id="KW-0732">Signal</keyword>
<dbReference type="InterPro" id="IPR002049">
    <property type="entry name" value="LE_dom"/>
</dbReference>
<feature type="compositionally biased region" description="Basic and acidic residues" evidence="5">
    <location>
        <begin position="328"/>
        <end position="337"/>
    </location>
</feature>
<dbReference type="SUPFAM" id="SSF52113">
    <property type="entry name" value="BRCT domain"/>
    <property type="match status" value="3"/>
</dbReference>
<dbReference type="AlphaFoldDB" id="A0A8B6C120"/>
<gene>
    <name evidence="8" type="ORF">MGAL_10B016386</name>
</gene>
<keyword evidence="6" id="KW-0472">Membrane</keyword>
<feature type="compositionally biased region" description="Polar residues" evidence="5">
    <location>
        <begin position="617"/>
        <end position="626"/>
    </location>
</feature>
<dbReference type="CDD" id="cd00055">
    <property type="entry name" value="EGF_Lam"/>
    <property type="match status" value="3"/>
</dbReference>
<evidence type="ECO:0000313" key="8">
    <source>
        <dbReference type="EMBL" id="VDH98174.1"/>
    </source>
</evidence>